<keyword evidence="2" id="KW-0479">Metal-binding</keyword>
<evidence type="ECO:0000259" key="6">
    <source>
        <dbReference type="PROSITE" id="PS50126"/>
    </source>
</evidence>
<proteinExistence type="predicted"/>
<feature type="domain" description="S1 motif" evidence="6">
    <location>
        <begin position="38"/>
        <end position="113"/>
    </location>
</feature>
<dbReference type="EMBL" id="JAGVRK010000001">
    <property type="protein sequence ID" value="MBS2969869.1"/>
    <property type="molecule type" value="Genomic_DNA"/>
</dbReference>
<dbReference type="PANTHER" id="PTHR30001:SF0">
    <property type="entry name" value="RIBONUCLEASE G"/>
    <property type="match status" value="1"/>
</dbReference>
<dbReference type="InterPro" id="IPR019307">
    <property type="entry name" value="RNA-bd_AU-1/RNase_E/G"/>
</dbReference>
<dbReference type="Pfam" id="PF10150">
    <property type="entry name" value="RNase_E_G"/>
    <property type="match status" value="1"/>
</dbReference>
<keyword evidence="3" id="KW-0378">Hydrolase</keyword>
<comment type="caution">
    <text evidence="7">The sequence shown here is derived from an EMBL/GenBank/DDBJ whole genome shotgun (WGS) entry which is preliminary data.</text>
</comment>
<dbReference type="SMART" id="SM00316">
    <property type="entry name" value="S1"/>
    <property type="match status" value="1"/>
</dbReference>
<accession>A0ABS5LGZ5</accession>
<keyword evidence="4" id="KW-0460">Magnesium</keyword>
<dbReference type="RefSeq" id="WP_211559561.1">
    <property type="nucleotide sequence ID" value="NZ_JAGVRK010000001.1"/>
</dbReference>
<evidence type="ECO:0000256" key="3">
    <source>
        <dbReference type="ARBA" id="ARBA00022801"/>
    </source>
</evidence>
<dbReference type="PANTHER" id="PTHR30001">
    <property type="entry name" value="RIBONUCLEASE"/>
    <property type="match status" value="1"/>
</dbReference>
<protein>
    <submittedName>
        <fullName evidence="7">Rne/Rng family ribonuclease</fullName>
    </submittedName>
</protein>
<reference evidence="7 8" key="1">
    <citation type="submission" date="2021-04" db="EMBL/GenBank/DDBJ databases">
        <title>Metabacillus sp. strain KIGAM252 whole genome sequence.</title>
        <authorList>
            <person name="Seo M.-J."/>
            <person name="Cho E.-S."/>
            <person name="Hwang C.Y."/>
            <person name="Yoon D.J."/>
        </authorList>
    </citation>
    <scope>NUCLEOTIDE SEQUENCE [LARGE SCALE GENOMIC DNA]</scope>
    <source>
        <strain evidence="7 8">KIGAM252</strain>
    </source>
</reference>
<keyword evidence="5" id="KW-0694">RNA-binding</keyword>
<dbReference type="Gene3D" id="3.40.1260.20">
    <property type="entry name" value="Ribonuclease E, catalytic domain"/>
    <property type="match status" value="1"/>
</dbReference>
<dbReference type="InterPro" id="IPR003029">
    <property type="entry name" value="S1_domain"/>
</dbReference>
<keyword evidence="8" id="KW-1185">Reference proteome</keyword>
<evidence type="ECO:0000313" key="7">
    <source>
        <dbReference type="EMBL" id="MBS2969869.1"/>
    </source>
</evidence>
<dbReference type="NCBIfam" id="TIGR00757">
    <property type="entry name" value="RNaseEG"/>
    <property type="match status" value="1"/>
</dbReference>
<dbReference type="SUPFAM" id="SSF50249">
    <property type="entry name" value="Nucleic acid-binding proteins"/>
    <property type="match status" value="1"/>
</dbReference>
<comment type="cofactor">
    <cofactor evidence="1">
        <name>Mg(2+)</name>
        <dbReference type="ChEBI" id="CHEBI:18420"/>
    </cofactor>
</comment>
<name>A0ABS5LGZ5_9BACI</name>
<dbReference type="InterPro" id="IPR004659">
    <property type="entry name" value="RNase_E/G"/>
</dbReference>
<dbReference type="PROSITE" id="PS50126">
    <property type="entry name" value="S1"/>
    <property type="match status" value="1"/>
</dbReference>
<dbReference type="CDD" id="cd04453">
    <property type="entry name" value="S1_RNase_E"/>
    <property type="match status" value="1"/>
</dbReference>
<dbReference type="InterPro" id="IPR012340">
    <property type="entry name" value="NA-bd_OB-fold"/>
</dbReference>
<evidence type="ECO:0000256" key="2">
    <source>
        <dbReference type="ARBA" id="ARBA00022723"/>
    </source>
</evidence>
<sequence>MKTLIVQANLPEKRIALFEHGKLADLKIVKSGQKGKAGSIFFGKVEKVVKGMQAAFIDIGLERNGFIRVEDLPAYRRSDQQKSISSFLHEGQKLMVQIKKEGDEWKGPALTANIEFPGSSLVYMPYGGRITVSRKIDESGAGQLRAWVSKFLDDEEGVLLRTAAASLPADELKDELYRLKKEFKELLPSHSSKAPLPLKETGDLLETILTERSISVYSEIHCDDADLAESLRKHLPEDCETSVNHSKEGSEIYDTLDSEIHKLQKKAVWLKNGAYLLIEKTEALHVIDVNSGKFTGKDSQRQTILDTNKEAALEAARQIRLRNLNGIILIDFIDMKEASDQKSILQVMQKQVERDRIQTRIIGFTELNLLQITRKKTSEDLDALLTEPCRVCAGKGRVDSAETVALRLARELRQYRYMEDEAIWVHAELGVMAILERGVRDLEKELHFRIFITAGDWEKPGYELRHIGDEKDIRERISQQEKNIDK</sequence>
<organism evidence="7 8">
    <name type="scientific">Metabacillus flavus</name>
    <dbReference type="NCBI Taxonomy" id="2823519"/>
    <lineage>
        <taxon>Bacteria</taxon>
        <taxon>Bacillati</taxon>
        <taxon>Bacillota</taxon>
        <taxon>Bacilli</taxon>
        <taxon>Bacillales</taxon>
        <taxon>Bacillaceae</taxon>
        <taxon>Metabacillus</taxon>
    </lineage>
</organism>
<evidence type="ECO:0000256" key="4">
    <source>
        <dbReference type="ARBA" id="ARBA00022842"/>
    </source>
</evidence>
<evidence type="ECO:0000313" key="8">
    <source>
        <dbReference type="Proteomes" id="UP000682403"/>
    </source>
</evidence>
<evidence type="ECO:0000256" key="5">
    <source>
        <dbReference type="ARBA" id="ARBA00022884"/>
    </source>
</evidence>
<dbReference type="Proteomes" id="UP000682403">
    <property type="component" value="Unassembled WGS sequence"/>
</dbReference>
<evidence type="ECO:0000256" key="1">
    <source>
        <dbReference type="ARBA" id="ARBA00001946"/>
    </source>
</evidence>
<dbReference type="Gene3D" id="2.40.50.140">
    <property type="entry name" value="Nucleic acid-binding proteins"/>
    <property type="match status" value="1"/>
</dbReference>
<gene>
    <name evidence="7" type="ORF">J9317_13940</name>
</gene>